<dbReference type="Pfam" id="PF08818">
    <property type="entry name" value="DUF1801"/>
    <property type="match status" value="1"/>
</dbReference>
<dbReference type="SUPFAM" id="SSF159888">
    <property type="entry name" value="YdhG-like"/>
    <property type="match status" value="1"/>
</dbReference>
<dbReference type="AlphaFoldDB" id="A0A4V3BDY5"/>
<evidence type="ECO:0000313" key="3">
    <source>
        <dbReference type="Proteomes" id="UP000295328"/>
    </source>
</evidence>
<dbReference type="EMBL" id="SCWE01000002">
    <property type="protein sequence ID" value="TDM01934.1"/>
    <property type="molecule type" value="Genomic_DNA"/>
</dbReference>
<dbReference type="Proteomes" id="UP000295328">
    <property type="component" value="Unassembled WGS sequence"/>
</dbReference>
<proteinExistence type="predicted"/>
<gene>
    <name evidence="2" type="ORF">ERX37_06910</name>
</gene>
<evidence type="ECO:0000259" key="1">
    <source>
        <dbReference type="Pfam" id="PF08818"/>
    </source>
</evidence>
<name>A0A4V3BDY5_9STAP</name>
<dbReference type="InterPro" id="IPR014922">
    <property type="entry name" value="YdhG-like"/>
</dbReference>
<dbReference type="OrthoDB" id="384795at2"/>
<reference evidence="2 3" key="1">
    <citation type="submission" date="2019-01" db="EMBL/GenBank/DDBJ databases">
        <title>Draft genome sequences of the type strains of six Macrococcus species.</title>
        <authorList>
            <person name="Mazhar S."/>
            <person name="Altermann E."/>
            <person name="Hill C."/>
            <person name="Mcauliffe O."/>
        </authorList>
    </citation>
    <scope>NUCLEOTIDE SEQUENCE [LARGE SCALE GENOMIC DNA]</scope>
    <source>
        <strain evidence="2 3">CCM4809</strain>
    </source>
</reference>
<comment type="caution">
    <text evidence="2">The sequence shown here is derived from an EMBL/GenBank/DDBJ whole genome shotgun (WGS) entry which is preliminary data.</text>
</comment>
<organism evidence="2 3">
    <name type="scientific">Macrococcus hajekii</name>
    <dbReference type="NCBI Taxonomy" id="198482"/>
    <lineage>
        <taxon>Bacteria</taxon>
        <taxon>Bacillati</taxon>
        <taxon>Bacillota</taxon>
        <taxon>Bacilli</taxon>
        <taxon>Bacillales</taxon>
        <taxon>Staphylococcaceae</taxon>
        <taxon>Macrococcus</taxon>
    </lineage>
</organism>
<dbReference type="Gene3D" id="3.90.1150.200">
    <property type="match status" value="1"/>
</dbReference>
<sequence length="121" mass="14608">MEFDTFLADLPVTQRERLLEIFEWIHLNYAELEPVMKWNQPMYQHHGTFIIGFSVAKKHMAIAPEKETLLQFKDKIQAAGYSQTAMLFRIKWDEPVHYELLQELIDYNIQDKKDCQTFWRK</sequence>
<evidence type="ECO:0000313" key="2">
    <source>
        <dbReference type="EMBL" id="TDM01934.1"/>
    </source>
</evidence>
<protein>
    <submittedName>
        <fullName evidence="2">Iron chaperone</fullName>
    </submittedName>
</protein>
<accession>A0A4V3BDY5</accession>
<dbReference type="RefSeq" id="WP_133429946.1">
    <property type="nucleotide sequence ID" value="NZ_BMCC01000003.1"/>
</dbReference>
<keyword evidence="3" id="KW-1185">Reference proteome</keyword>
<feature type="domain" description="YdhG-like" evidence="1">
    <location>
        <begin position="14"/>
        <end position="108"/>
    </location>
</feature>